<dbReference type="InterPro" id="IPR045713">
    <property type="entry name" value="DUF6069"/>
</dbReference>
<name>A0A1T3NPK7_9ACTN</name>
<evidence type="ECO:0000256" key="1">
    <source>
        <dbReference type="SAM" id="MobiDB-lite"/>
    </source>
</evidence>
<dbReference type="EMBL" id="MWQN01000002">
    <property type="protein sequence ID" value="OPC78807.1"/>
    <property type="molecule type" value="Genomic_DNA"/>
</dbReference>
<evidence type="ECO:0000313" key="3">
    <source>
        <dbReference type="EMBL" id="OPC78807.1"/>
    </source>
</evidence>
<gene>
    <name evidence="3" type="ORF">B4N89_32200</name>
</gene>
<feature type="transmembrane region" description="Helical" evidence="2">
    <location>
        <begin position="75"/>
        <end position="97"/>
    </location>
</feature>
<keyword evidence="2" id="KW-1133">Transmembrane helix</keyword>
<sequence>MTAQTVTSPAAHDRSTPIPASTSASTFVSTRPVWLVSVAAGAVAAVATEVYGLVARGLGTPMRAGNVGAATAEPITVGMFAMGVAVAMSVGTLLAVLIARRAARPARTYLRTTVALTALSMISPILAGDTVIPTKLVLCGAHLVAAAVVVPTVTRRLADADRTPRA</sequence>
<dbReference type="Proteomes" id="UP000190037">
    <property type="component" value="Unassembled WGS sequence"/>
</dbReference>
<dbReference type="Pfam" id="PF19545">
    <property type="entry name" value="DUF6069"/>
    <property type="match status" value="1"/>
</dbReference>
<feature type="transmembrane region" description="Helical" evidence="2">
    <location>
        <begin position="109"/>
        <end position="126"/>
    </location>
</feature>
<proteinExistence type="predicted"/>
<reference evidence="3 4" key="1">
    <citation type="submission" date="2017-03" db="EMBL/GenBank/DDBJ databases">
        <title>Draft genome sequence of Streptomyces scabrisporus NF3, endophyte isolated from Amphipterygium adstringens.</title>
        <authorList>
            <person name="Vazquez M."/>
            <person name="Ceapa C.D."/>
            <person name="Rodriguez Luna D."/>
            <person name="Sanchez Esquivel S."/>
        </authorList>
    </citation>
    <scope>NUCLEOTIDE SEQUENCE [LARGE SCALE GENOMIC DNA]</scope>
    <source>
        <strain evidence="3 4">NF3</strain>
    </source>
</reference>
<protein>
    <submittedName>
        <fullName evidence="3">Uncharacterized protein</fullName>
    </submittedName>
</protein>
<dbReference type="RefSeq" id="WP_078980012.1">
    <property type="nucleotide sequence ID" value="NZ_MWQN01000002.1"/>
</dbReference>
<feature type="region of interest" description="Disordered" evidence="1">
    <location>
        <begin position="1"/>
        <end position="23"/>
    </location>
</feature>
<keyword evidence="2" id="KW-0472">Membrane</keyword>
<accession>A0A1T3NPK7</accession>
<feature type="transmembrane region" description="Helical" evidence="2">
    <location>
        <begin position="132"/>
        <end position="153"/>
    </location>
</feature>
<evidence type="ECO:0000313" key="4">
    <source>
        <dbReference type="Proteomes" id="UP000190037"/>
    </source>
</evidence>
<feature type="transmembrane region" description="Helical" evidence="2">
    <location>
        <begin position="33"/>
        <end position="55"/>
    </location>
</feature>
<keyword evidence="2" id="KW-0812">Transmembrane</keyword>
<evidence type="ECO:0000256" key="2">
    <source>
        <dbReference type="SAM" id="Phobius"/>
    </source>
</evidence>
<dbReference type="AlphaFoldDB" id="A0A1T3NPK7"/>
<comment type="caution">
    <text evidence="3">The sequence shown here is derived from an EMBL/GenBank/DDBJ whole genome shotgun (WGS) entry which is preliminary data.</text>
</comment>
<organism evidence="3 4">
    <name type="scientific">Embleya scabrispora</name>
    <dbReference type="NCBI Taxonomy" id="159449"/>
    <lineage>
        <taxon>Bacteria</taxon>
        <taxon>Bacillati</taxon>
        <taxon>Actinomycetota</taxon>
        <taxon>Actinomycetes</taxon>
        <taxon>Kitasatosporales</taxon>
        <taxon>Streptomycetaceae</taxon>
        <taxon>Embleya</taxon>
    </lineage>
</organism>
<keyword evidence="4" id="KW-1185">Reference proteome</keyword>